<name>A0A926Y3K5_9BACT</name>
<dbReference type="RefSeq" id="WP_190889335.1">
    <property type="nucleotide sequence ID" value="NZ_JACWZY010000022.1"/>
</dbReference>
<accession>A0A926Y3K5</accession>
<evidence type="ECO:0000313" key="2">
    <source>
        <dbReference type="Proteomes" id="UP000598820"/>
    </source>
</evidence>
<organism evidence="1 2">
    <name type="scientific">Spirosoma profusum</name>
    <dbReference type="NCBI Taxonomy" id="2771354"/>
    <lineage>
        <taxon>Bacteria</taxon>
        <taxon>Pseudomonadati</taxon>
        <taxon>Bacteroidota</taxon>
        <taxon>Cytophagia</taxon>
        <taxon>Cytophagales</taxon>
        <taxon>Cytophagaceae</taxon>
        <taxon>Spirosoma</taxon>
    </lineage>
</organism>
<proteinExistence type="predicted"/>
<dbReference type="EMBL" id="JACWZY010000022">
    <property type="protein sequence ID" value="MBD2703488.1"/>
    <property type="molecule type" value="Genomic_DNA"/>
</dbReference>
<gene>
    <name evidence="1" type="ORF">IC229_22780</name>
</gene>
<comment type="caution">
    <text evidence="1">The sequence shown here is derived from an EMBL/GenBank/DDBJ whole genome shotgun (WGS) entry which is preliminary data.</text>
</comment>
<sequence>MKTVLLFLLIIPFFAWAQRLQVSPDDLLRKQSYLLLRDGSVVYGRIVQQDSSVVKVRLRGGAISYVETDQIVRISASKVAPIKERIQRPSTVFVLKDGTRLPGTFVRQNNTMITVRKASGQLTYFEPELLLRVDTIRAGMLPSRDSVEQGWQEAGGASLAKPSFTNKFSPFMLTNPTAFNLEKGRFYYRNTLLLLNEIDYGITKNWSVGADFCPIINDLKFGSYSVMVASFRFKTKLAFQVSDQFRFGVNAIYQPKQRGDIVFTPEQVILQGVVSIGNSQRNATIGYGMRLLTNSISGSSSIYSSFYARKQTYISIGVMQKISRNLTLLSDNMIYKNLYFGGNGVDVSVALRLDRQRHAFDLGVLSTLQSYTYYSFSSSGTKLQANFYPYLAYNLLIGRH</sequence>
<dbReference type="Proteomes" id="UP000598820">
    <property type="component" value="Unassembled WGS sequence"/>
</dbReference>
<keyword evidence="2" id="KW-1185">Reference proteome</keyword>
<dbReference type="AlphaFoldDB" id="A0A926Y3K5"/>
<evidence type="ECO:0000313" key="1">
    <source>
        <dbReference type="EMBL" id="MBD2703488.1"/>
    </source>
</evidence>
<reference evidence="1" key="1">
    <citation type="submission" date="2020-09" db="EMBL/GenBank/DDBJ databases">
        <authorList>
            <person name="Kim M.K."/>
        </authorList>
    </citation>
    <scope>NUCLEOTIDE SEQUENCE</scope>
    <source>
        <strain evidence="1">BT702</strain>
    </source>
</reference>
<protein>
    <submittedName>
        <fullName evidence="1">Uncharacterized protein</fullName>
    </submittedName>
</protein>